<dbReference type="GO" id="GO:0048476">
    <property type="term" value="C:Holliday junction resolvase complex"/>
    <property type="evidence" value="ECO:0007669"/>
    <property type="project" value="UniProtKB-UniRule"/>
</dbReference>
<dbReference type="GO" id="GO:0009379">
    <property type="term" value="C:Holliday junction helicase complex"/>
    <property type="evidence" value="ECO:0007669"/>
    <property type="project" value="InterPro"/>
</dbReference>
<gene>
    <name evidence="6 8" type="primary">ruvA</name>
    <name evidence="8" type="ORF">ENS31_00900</name>
</gene>
<dbReference type="Gene3D" id="1.10.150.20">
    <property type="entry name" value="5' to 3' exonuclease, C-terminal subdomain"/>
    <property type="match status" value="1"/>
</dbReference>
<evidence type="ECO:0000256" key="6">
    <source>
        <dbReference type="HAMAP-Rule" id="MF_00031"/>
    </source>
</evidence>
<comment type="subcellular location">
    <subcellularLocation>
        <location evidence="6">Cytoplasm</location>
    </subcellularLocation>
</comment>
<keyword evidence="1 6" id="KW-0963">Cytoplasm</keyword>
<comment type="function">
    <text evidence="6">The RuvA-RuvB-RuvC complex processes Holliday junction (HJ) DNA during genetic recombination and DNA repair, while the RuvA-RuvB complex plays an important role in the rescue of blocked DNA replication forks via replication fork reversal (RFR). RuvA specifically binds to HJ cruciform DNA, conferring on it an open structure. The RuvB hexamer acts as an ATP-dependent pump, pulling dsDNA into and through the RuvAB complex. HJ branch migration allows RuvC to scan DNA until it finds its consensus sequence, where it cleaves and resolves the cruciform DNA.</text>
</comment>
<dbReference type="Pfam" id="PF07499">
    <property type="entry name" value="RuvA_C"/>
    <property type="match status" value="1"/>
</dbReference>
<dbReference type="SMART" id="SM00278">
    <property type="entry name" value="HhH1"/>
    <property type="match status" value="2"/>
</dbReference>
<dbReference type="CDD" id="cd14332">
    <property type="entry name" value="UBA_RuvA_C"/>
    <property type="match status" value="1"/>
</dbReference>
<evidence type="ECO:0000256" key="1">
    <source>
        <dbReference type="ARBA" id="ARBA00022490"/>
    </source>
</evidence>
<dbReference type="Pfam" id="PF01330">
    <property type="entry name" value="RuvA_N"/>
    <property type="match status" value="1"/>
</dbReference>
<dbReference type="NCBIfam" id="TIGR00084">
    <property type="entry name" value="ruvA"/>
    <property type="match status" value="1"/>
</dbReference>
<keyword evidence="5 6" id="KW-0234">DNA repair</keyword>
<dbReference type="GO" id="GO:0006281">
    <property type="term" value="P:DNA repair"/>
    <property type="evidence" value="ECO:0007669"/>
    <property type="project" value="UniProtKB-UniRule"/>
</dbReference>
<dbReference type="SUPFAM" id="SSF46929">
    <property type="entry name" value="DNA helicase RuvA subunit, C-terminal domain"/>
    <property type="match status" value="1"/>
</dbReference>
<dbReference type="InterPro" id="IPR010994">
    <property type="entry name" value="RuvA_2-like"/>
</dbReference>
<dbReference type="InterPro" id="IPR011114">
    <property type="entry name" value="RuvA_C"/>
</dbReference>
<dbReference type="GO" id="GO:0000400">
    <property type="term" value="F:four-way junction DNA binding"/>
    <property type="evidence" value="ECO:0007669"/>
    <property type="project" value="UniProtKB-UniRule"/>
</dbReference>
<feature type="domain" description="Helix-hairpin-helix DNA-binding motif class 1" evidence="7">
    <location>
        <begin position="72"/>
        <end position="91"/>
    </location>
</feature>
<dbReference type="InterPro" id="IPR012340">
    <property type="entry name" value="NA-bd_OB-fold"/>
</dbReference>
<comment type="caution">
    <text evidence="6">Lacks conserved residue(s) required for the propagation of feature annotation.</text>
</comment>
<evidence type="ECO:0000256" key="3">
    <source>
        <dbReference type="ARBA" id="ARBA00023125"/>
    </source>
</evidence>
<proteinExistence type="inferred from homology"/>
<dbReference type="Gene3D" id="1.10.8.10">
    <property type="entry name" value="DNA helicase RuvA subunit, C-terminal domain"/>
    <property type="match status" value="1"/>
</dbReference>
<comment type="similarity">
    <text evidence="6">Belongs to the RuvA family.</text>
</comment>
<dbReference type="InterPro" id="IPR036267">
    <property type="entry name" value="RuvA_C_sf"/>
</dbReference>
<dbReference type="AlphaFoldDB" id="A0A7V2ZHI0"/>
<comment type="subunit">
    <text evidence="6">Homotetramer. Forms an RuvA(8)-RuvB(12)-Holliday junction (HJ) complex. HJ DNA is sandwiched between 2 RuvA tetramers; dsDNA enters through RuvA and exits via RuvB. An RuvB hexamer assembles on each DNA strand where it exits the tetramer. Each RuvB hexamer is contacted by two RuvA subunits (via domain III) on 2 adjacent RuvB subunits; this complex drives branch migration. In the full resolvosome a probable DNA-RuvA(4)-RuvB(12)-RuvC(2) complex forms which resolves the HJ.</text>
</comment>
<dbReference type="SUPFAM" id="SSF50249">
    <property type="entry name" value="Nucleic acid-binding proteins"/>
    <property type="match status" value="1"/>
</dbReference>
<dbReference type="GO" id="GO:0009378">
    <property type="term" value="F:four-way junction helicase activity"/>
    <property type="evidence" value="ECO:0007669"/>
    <property type="project" value="InterPro"/>
</dbReference>
<evidence type="ECO:0000256" key="2">
    <source>
        <dbReference type="ARBA" id="ARBA00022763"/>
    </source>
</evidence>
<keyword evidence="4 6" id="KW-0233">DNA recombination</keyword>
<keyword evidence="3 6" id="KW-0238">DNA-binding</keyword>
<dbReference type="InterPro" id="IPR000085">
    <property type="entry name" value="RuvA"/>
</dbReference>
<reference evidence="8" key="1">
    <citation type="journal article" date="2020" name="mSystems">
        <title>Genome- and Community-Level Interaction Insights into Carbon Utilization and Element Cycling Functions of Hydrothermarchaeota in Hydrothermal Sediment.</title>
        <authorList>
            <person name="Zhou Z."/>
            <person name="Liu Y."/>
            <person name="Xu W."/>
            <person name="Pan J."/>
            <person name="Luo Z.H."/>
            <person name="Li M."/>
        </authorList>
    </citation>
    <scope>NUCLEOTIDE SEQUENCE [LARGE SCALE GENOMIC DNA]</scope>
    <source>
        <strain evidence="8">SpSt-479</strain>
    </source>
</reference>
<dbReference type="GO" id="GO:0005737">
    <property type="term" value="C:cytoplasm"/>
    <property type="evidence" value="ECO:0007669"/>
    <property type="project" value="UniProtKB-SubCell"/>
</dbReference>
<feature type="region of interest" description="Domain III" evidence="6">
    <location>
        <begin position="148"/>
        <end position="193"/>
    </location>
</feature>
<comment type="caution">
    <text evidence="8">The sequence shown here is derived from an EMBL/GenBank/DDBJ whole genome shotgun (WGS) entry which is preliminary data.</text>
</comment>
<evidence type="ECO:0000313" key="8">
    <source>
        <dbReference type="EMBL" id="HFI90067.1"/>
    </source>
</evidence>
<comment type="domain">
    <text evidence="6">Has three domains with a flexible linker between the domains II and III and assumes an 'L' shape. Domain III is highly mobile and contacts RuvB.</text>
</comment>
<dbReference type="GO" id="GO:0006310">
    <property type="term" value="P:DNA recombination"/>
    <property type="evidence" value="ECO:0007669"/>
    <property type="project" value="UniProtKB-UniRule"/>
</dbReference>
<evidence type="ECO:0000256" key="5">
    <source>
        <dbReference type="ARBA" id="ARBA00023204"/>
    </source>
</evidence>
<dbReference type="Gene3D" id="2.40.50.140">
    <property type="entry name" value="Nucleic acid-binding proteins"/>
    <property type="match status" value="1"/>
</dbReference>
<feature type="domain" description="Helix-hairpin-helix DNA-binding motif class 1" evidence="7">
    <location>
        <begin position="107"/>
        <end position="126"/>
    </location>
</feature>
<evidence type="ECO:0000256" key="4">
    <source>
        <dbReference type="ARBA" id="ARBA00023172"/>
    </source>
</evidence>
<accession>A0A7V2ZHI0</accession>
<dbReference type="InterPro" id="IPR013849">
    <property type="entry name" value="DNA_helicase_Holl-junc_RuvA_I"/>
</dbReference>
<dbReference type="GO" id="GO:0005524">
    <property type="term" value="F:ATP binding"/>
    <property type="evidence" value="ECO:0007669"/>
    <property type="project" value="InterPro"/>
</dbReference>
<sequence>MIGFLRGKVVSAKPTQIILDVNGVGYLVNISISTFEKISDQNEISLFIHTHVREDALSLYGFYTEAEKEMFELLISISGIGPKVALSILSGITVDELQNAIQTENVSRLVSVPGVGRKTAERVVLELKSKVGFIETTVSKGIDYTVKQEAVLALTTLGYNQKIAEKVVRDLLSENSSITLEDLIRKSLSELNK</sequence>
<dbReference type="EMBL" id="DSUJ01000002">
    <property type="protein sequence ID" value="HFI90067.1"/>
    <property type="molecule type" value="Genomic_DNA"/>
</dbReference>
<dbReference type="SUPFAM" id="SSF47781">
    <property type="entry name" value="RuvA domain 2-like"/>
    <property type="match status" value="1"/>
</dbReference>
<keyword evidence="2 6" id="KW-0227">DNA damage</keyword>
<protein>
    <recommendedName>
        <fullName evidence="6">Holliday junction branch migration complex subunit RuvA</fullName>
    </recommendedName>
</protein>
<dbReference type="Pfam" id="PF14520">
    <property type="entry name" value="HHH_5"/>
    <property type="match status" value="1"/>
</dbReference>
<dbReference type="InterPro" id="IPR003583">
    <property type="entry name" value="Hlx-hairpin-Hlx_DNA-bd_motif"/>
</dbReference>
<evidence type="ECO:0000259" key="7">
    <source>
        <dbReference type="SMART" id="SM00278"/>
    </source>
</evidence>
<name>A0A7V2ZHI0_9BACT</name>
<organism evidence="8">
    <name type="scientific">Ignavibacterium album</name>
    <dbReference type="NCBI Taxonomy" id="591197"/>
    <lineage>
        <taxon>Bacteria</taxon>
        <taxon>Pseudomonadati</taxon>
        <taxon>Ignavibacteriota</taxon>
        <taxon>Ignavibacteria</taxon>
        <taxon>Ignavibacteriales</taxon>
        <taxon>Ignavibacteriaceae</taxon>
        <taxon>Ignavibacterium</taxon>
    </lineage>
</organism>
<dbReference type="HAMAP" id="MF_00031">
    <property type="entry name" value="DNA_HJ_migration_RuvA"/>
    <property type="match status" value="1"/>
</dbReference>